<evidence type="ECO:0000313" key="2">
    <source>
        <dbReference type="EMBL" id="BBZ21648.1"/>
    </source>
</evidence>
<sequence length="96" mass="10917">MMDSSGGRPETDDYDLLTFGEVAARLTEVLAAETAELERLRRQPNPDQAAMRGIEQRIERLKAGAQRYSEEQRTNSAFVRRYGSLTASSDDRPPWR</sequence>
<evidence type="ECO:0008006" key="4">
    <source>
        <dbReference type="Google" id="ProtNLM"/>
    </source>
</evidence>
<dbReference type="OrthoDB" id="4753751at2"/>
<organism evidence="2 3">
    <name type="scientific">Mycolicibacter hiberniae</name>
    <dbReference type="NCBI Taxonomy" id="29314"/>
    <lineage>
        <taxon>Bacteria</taxon>
        <taxon>Bacillati</taxon>
        <taxon>Actinomycetota</taxon>
        <taxon>Actinomycetes</taxon>
        <taxon>Mycobacteriales</taxon>
        <taxon>Mycobacteriaceae</taxon>
        <taxon>Mycolicibacter</taxon>
    </lineage>
</organism>
<accession>A0A7I7X079</accession>
<dbReference type="Proteomes" id="UP000467260">
    <property type="component" value="Chromosome"/>
</dbReference>
<gene>
    <name evidence="2" type="ORF">MHIB_00660</name>
</gene>
<feature type="coiled-coil region" evidence="1">
    <location>
        <begin position="23"/>
        <end position="71"/>
    </location>
</feature>
<evidence type="ECO:0000313" key="3">
    <source>
        <dbReference type="Proteomes" id="UP000467260"/>
    </source>
</evidence>
<proteinExistence type="predicted"/>
<keyword evidence="1" id="KW-0175">Coiled coil</keyword>
<keyword evidence="3" id="KW-1185">Reference proteome</keyword>
<dbReference type="KEGG" id="mhib:MHIB_00660"/>
<dbReference type="RefSeq" id="WP_133054940.1">
    <property type="nucleotide sequence ID" value="NZ_LQOZ01000036.1"/>
</dbReference>
<dbReference type="AlphaFoldDB" id="A0A7I7X079"/>
<protein>
    <recommendedName>
        <fullName evidence="4">Acyl-CoA synthase</fullName>
    </recommendedName>
</protein>
<evidence type="ECO:0000256" key="1">
    <source>
        <dbReference type="SAM" id="Coils"/>
    </source>
</evidence>
<reference evidence="2 3" key="1">
    <citation type="journal article" date="2019" name="Emerg. Microbes Infect.">
        <title>Comprehensive subspecies identification of 175 nontuberculous mycobacteria species based on 7547 genomic profiles.</title>
        <authorList>
            <person name="Matsumoto Y."/>
            <person name="Kinjo T."/>
            <person name="Motooka D."/>
            <person name="Nabeya D."/>
            <person name="Jung N."/>
            <person name="Uechi K."/>
            <person name="Horii T."/>
            <person name="Iida T."/>
            <person name="Fujita J."/>
            <person name="Nakamura S."/>
        </authorList>
    </citation>
    <scope>NUCLEOTIDE SEQUENCE [LARGE SCALE GENOMIC DNA]</scope>
    <source>
        <strain evidence="2 3">JCM 13571</strain>
    </source>
</reference>
<name>A0A7I7X079_9MYCO</name>
<dbReference type="EMBL" id="AP022609">
    <property type="protein sequence ID" value="BBZ21648.1"/>
    <property type="molecule type" value="Genomic_DNA"/>
</dbReference>